<dbReference type="PANTHER" id="PTHR43280:SF27">
    <property type="entry name" value="TRANSCRIPTIONAL REGULATOR MTLR"/>
    <property type="match status" value="1"/>
</dbReference>
<dbReference type="InterPro" id="IPR009057">
    <property type="entry name" value="Homeodomain-like_sf"/>
</dbReference>
<dbReference type="InterPro" id="IPR018060">
    <property type="entry name" value="HTH_AraC"/>
</dbReference>
<evidence type="ECO:0000256" key="3">
    <source>
        <dbReference type="ARBA" id="ARBA00023163"/>
    </source>
</evidence>
<reference evidence="5 6" key="1">
    <citation type="submission" date="2016-10" db="EMBL/GenBank/DDBJ databases">
        <authorList>
            <person name="de Groot N.N."/>
        </authorList>
    </citation>
    <scope>NUCLEOTIDE SEQUENCE [LARGE SCALE GENOMIC DNA]</scope>
    <source>
        <strain evidence="5 6">DSM 26130</strain>
    </source>
</reference>
<dbReference type="InterPro" id="IPR003313">
    <property type="entry name" value="AraC-bd"/>
</dbReference>
<gene>
    <name evidence="5" type="ORF">SAMN05216167_105434</name>
</gene>
<dbReference type="InterPro" id="IPR011051">
    <property type="entry name" value="RmlC_Cupin_sf"/>
</dbReference>
<accession>A0A1I1TDY6</accession>
<sequence>MFSEQSSLLVRRFQLSYFDAPWHYHPEYELTYIVRSYGRRFVGDHVEAFQAGDLVLLGPDLSHFWRNDDDFYTGNVAQQAESIVIQFPASFDQRVLAAIPEADSIRHLLERARYGLRFSSAVSQSLAALMEQLLNQSGFPQLLGMLDVLHRLAADSEATLLASAGYQLAPGRAETERMKRVLEFMLTHFRDEIRIETIASVASMAPAAFCRYFKKRTRKSFVEYLNELRISHARKLLTDVNLSVGQVCAESGFVNNSHFHRQFRLHTGMTPLQYQTVTKRK</sequence>
<evidence type="ECO:0000313" key="6">
    <source>
        <dbReference type="Proteomes" id="UP000198598"/>
    </source>
</evidence>
<dbReference type="GO" id="GO:0003700">
    <property type="term" value="F:DNA-binding transcription factor activity"/>
    <property type="evidence" value="ECO:0007669"/>
    <property type="project" value="InterPro"/>
</dbReference>
<dbReference type="CDD" id="cd06976">
    <property type="entry name" value="cupin_MtlR-like_N"/>
    <property type="match status" value="1"/>
</dbReference>
<dbReference type="Pfam" id="PF12833">
    <property type="entry name" value="HTH_18"/>
    <property type="match status" value="1"/>
</dbReference>
<dbReference type="Gene3D" id="1.10.10.60">
    <property type="entry name" value="Homeodomain-like"/>
    <property type="match status" value="2"/>
</dbReference>
<evidence type="ECO:0000256" key="1">
    <source>
        <dbReference type="ARBA" id="ARBA00023015"/>
    </source>
</evidence>
<dbReference type="InterPro" id="IPR014710">
    <property type="entry name" value="RmlC-like_jellyroll"/>
</dbReference>
<keyword evidence="6" id="KW-1185">Reference proteome</keyword>
<evidence type="ECO:0000313" key="5">
    <source>
        <dbReference type="EMBL" id="SFD56786.1"/>
    </source>
</evidence>
<dbReference type="InterPro" id="IPR018062">
    <property type="entry name" value="HTH_AraC-typ_CS"/>
</dbReference>
<dbReference type="PROSITE" id="PS00041">
    <property type="entry name" value="HTH_ARAC_FAMILY_1"/>
    <property type="match status" value="1"/>
</dbReference>
<dbReference type="STRING" id="662367.SAMN05216167_105434"/>
<dbReference type="PANTHER" id="PTHR43280">
    <property type="entry name" value="ARAC-FAMILY TRANSCRIPTIONAL REGULATOR"/>
    <property type="match status" value="1"/>
</dbReference>
<keyword evidence="1" id="KW-0805">Transcription regulation</keyword>
<organism evidence="5 6">
    <name type="scientific">Spirosoma endophyticum</name>
    <dbReference type="NCBI Taxonomy" id="662367"/>
    <lineage>
        <taxon>Bacteria</taxon>
        <taxon>Pseudomonadati</taxon>
        <taxon>Bacteroidota</taxon>
        <taxon>Cytophagia</taxon>
        <taxon>Cytophagales</taxon>
        <taxon>Cytophagaceae</taxon>
        <taxon>Spirosoma</taxon>
    </lineage>
</organism>
<dbReference type="Proteomes" id="UP000198598">
    <property type="component" value="Unassembled WGS sequence"/>
</dbReference>
<dbReference type="Pfam" id="PF02311">
    <property type="entry name" value="AraC_binding"/>
    <property type="match status" value="1"/>
</dbReference>
<keyword evidence="3" id="KW-0804">Transcription</keyword>
<feature type="domain" description="HTH araC/xylS-type" evidence="4">
    <location>
        <begin position="179"/>
        <end position="277"/>
    </location>
</feature>
<dbReference type="PROSITE" id="PS01124">
    <property type="entry name" value="HTH_ARAC_FAMILY_2"/>
    <property type="match status" value="1"/>
</dbReference>
<proteinExistence type="predicted"/>
<dbReference type="Gene3D" id="2.60.120.10">
    <property type="entry name" value="Jelly Rolls"/>
    <property type="match status" value="1"/>
</dbReference>
<dbReference type="AlphaFoldDB" id="A0A1I1TDY6"/>
<name>A0A1I1TDY6_9BACT</name>
<evidence type="ECO:0000256" key="2">
    <source>
        <dbReference type="ARBA" id="ARBA00023125"/>
    </source>
</evidence>
<keyword evidence="2" id="KW-0238">DNA-binding</keyword>
<dbReference type="SUPFAM" id="SSF46689">
    <property type="entry name" value="Homeodomain-like"/>
    <property type="match status" value="2"/>
</dbReference>
<dbReference type="SMART" id="SM00342">
    <property type="entry name" value="HTH_ARAC"/>
    <property type="match status" value="1"/>
</dbReference>
<dbReference type="GO" id="GO:0043565">
    <property type="term" value="F:sequence-specific DNA binding"/>
    <property type="evidence" value="ECO:0007669"/>
    <property type="project" value="InterPro"/>
</dbReference>
<protein>
    <submittedName>
        <fullName evidence="5">Transcriptional regulator, AraC family</fullName>
    </submittedName>
</protein>
<dbReference type="SUPFAM" id="SSF51182">
    <property type="entry name" value="RmlC-like cupins"/>
    <property type="match status" value="1"/>
</dbReference>
<evidence type="ECO:0000259" key="4">
    <source>
        <dbReference type="PROSITE" id="PS01124"/>
    </source>
</evidence>
<dbReference type="EMBL" id="FOLQ01000005">
    <property type="protein sequence ID" value="SFD56786.1"/>
    <property type="molecule type" value="Genomic_DNA"/>
</dbReference>